<proteinExistence type="predicted"/>
<keyword evidence="3" id="KW-1185">Reference proteome</keyword>
<organism evidence="2 3">
    <name type="scientific">Deinococcus navajonensis</name>
    <dbReference type="NCBI Taxonomy" id="309884"/>
    <lineage>
        <taxon>Bacteria</taxon>
        <taxon>Thermotogati</taxon>
        <taxon>Deinococcota</taxon>
        <taxon>Deinococci</taxon>
        <taxon>Deinococcales</taxon>
        <taxon>Deinococcaceae</taxon>
        <taxon>Deinococcus</taxon>
    </lineage>
</organism>
<dbReference type="RefSeq" id="WP_380034894.1">
    <property type="nucleotide sequence ID" value="NZ_JBHSEH010000001.1"/>
</dbReference>
<evidence type="ECO:0000313" key="2">
    <source>
        <dbReference type="EMBL" id="MFC4424652.1"/>
    </source>
</evidence>
<gene>
    <name evidence="2" type="ORF">ACFOZ9_00405</name>
</gene>
<dbReference type="Proteomes" id="UP001595998">
    <property type="component" value="Unassembled WGS sequence"/>
</dbReference>
<accession>A0ABV8XIZ6</accession>
<sequence length="82" mass="9733">MREGWPAWSVWLLLLLALFLCWTLNRPPMAHELVLAMGLLFALSQSTSIRHRVRRPRRYLWLSVLLILVNAALLLWPLWSRE</sequence>
<protein>
    <submittedName>
        <fullName evidence="2">Uncharacterized protein</fullName>
    </submittedName>
</protein>
<keyword evidence="1" id="KW-0812">Transmembrane</keyword>
<feature type="transmembrane region" description="Helical" evidence="1">
    <location>
        <begin position="59"/>
        <end position="79"/>
    </location>
</feature>
<keyword evidence="1" id="KW-0472">Membrane</keyword>
<comment type="caution">
    <text evidence="2">The sequence shown here is derived from an EMBL/GenBank/DDBJ whole genome shotgun (WGS) entry which is preliminary data.</text>
</comment>
<name>A0ABV8XIZ6_9DEIO</name>
<dbReference type="EMBL" id="JBHSEH010000001">
    <property type="protein sequence ID" value="MFC4424652.1"/>
    <property type="molecule type" value="Genomic_DNA"/>
</dbReference>
<keyword evidence="1" id="KW-1133">Transmembrane helix</keyword>
<evidence type="ECO:0000313" key="3">
    <source>
        <dbReference type="Proteomes" id="UP001595998"/>
    </source>
</evidence>
<evidence type="ECO:0000256" key="1">
    <source>
        <dbReference type="SAM" id="Phobius"/>
    </source>
</evidence>
<reference evidence="3" key="1">
    <citation type="journal article" date="2019" name="Int. J. Syst. Evol. Microbiol.">
        <title>The Global Catalogue of Microorganisms (GCM) 10K type strain sequencing project: providing services to taxonomists for standard genome sequencing and annotation.</title>
        <authorList>
            <consortium name="The Broad Institute Genomics Platform"/>
            <consortium name="The Broad Institute Genome Sequencing Center for Infectious Disease"/>
            <person name="Wu L."/>
            <person name="Ma J."/>
        </authorList>
    </citation>
    <scope>NUCLEOTIDE SEQUENCE [LARGE SCALE GENOMIC DNA]</scope>
    <source>
        <strain evidence="3">CCUG 56029</strain>
    </source>
</reference>